<dbReference type="InterPro" id="IPR037214">
    <property type="entry name" value="TROVE_dom_sf"/>
</dbReference>
<dbReference type="STRING" id="1123071.SAMN02745181_2274"/>
<dbReference type="GO" id="GO:1990904">
    <property type="term" value="C:ribonucleoprotein complex"/>
    <property type="evidence" value="ECO:0007669"/>
    <property type="project" value="UniProtKB-KW"/>
</dbReference>
<dbReference type="EMBL" id="FQYR01000004">
    <property type="protein sequence ID" value="SHJ65420.1"/>
    <property type="molecule type" value="Genomic_DNA"/>
</dbReference>
<dbReference type="RefSeq" id="WP_234991736.1">
    <property type="nucleotide sequence ID" value="NZ_FQYR01000004.1"/>
</dbReference>
<keyword evidence="3" id="KW-0963">Cytoplasm</keyword>
<name>A0A1M6L2H1_9BACT</name>
<keyword evidence="6 8" id="KW-0687">Ribonucleoprotein</keyword>
<comment type="similarity">
    <text evidence="2">Belongs to the Ro 60 kDa family.</text>
</comment>
<dbReference type="Pfam" id="PF05731">
    <property type="entry name" value="TROVE"/>
    <property type="match status" value="1"/>
</dbReference>
<dbReference type="GO" id="GO:0046872">
    <property type="term" value="F:metal ion binding"/>
    <property type="evidence" value="ECO:0007669"/>
    <property type="project" value="UniProtKB-KW"/>
</dbReference>
<gene>
    <name evidence="8" type="ORF">SAMN02745181_2274</name>
</gene>
<feature type="domain" description="TROVE" evidence="7">
    <location>
        <begin position="43"/>
        <end position="348"/>
    </location>
</feature>
<evidence type="ECO:0000256" key="3">
    <source>
        <dbReference type="ARBA" id="ARBA00022490"/>
    </source>
</evidence>
<dbReference type="InterPro" id="IPR036465">
    <property type="entry name" value="vWFA_dom_sf"/>
</dbReference>
<dbReference type="SUPFAM" id="SSF53300">
    <property type="entry name" value="vWA-like"/>
    <property type="match status" value="1"/>
</dbReference>
<keyword evidence="9" id="KW-1185">Reference proteome</keyword>
<dbReference type="Gene3D" id="3.40.50.410">
    <property type="entry name" value="von Willebrand factor, type A domain"/>
    <property type="match status" value="1"/>
</dbReference>
<accession>A0A1M6L2H1</accession>
<dbReference type="InterPro" id="IPR056800">
    <property type="entry name" value="vWA_Ro60"/>
</dbReference>
<evidence type="ECO:0000259" key="7">
    <source>
        <dbReference type="PROSITE" id="PS50988"/>
    </source>
</evidence>
<dbReference type="Pfam" id="PF25045">
    <property type="entry name" value="vWA_Ro60"/>
    <property type="match status" value="1"/>
</dbReference>
<dbReference type="InParanoid" id="A0A1M6L2H1"/>
<evidence type="ECO:0000256" key="1">
    <source>
        <dbReference type="ARBA" id="ARBA00004496"/>
    </source>
</evidence>
<sequence length="548" mass="61093">MAEEDARASNHYRSEDEETRNKIMANKSLFQSLRGSLLPRTDTVNGAGGVAYKLGDEAALAQYVATGCLNGTFYYSAEDQLEKILELASKVDDLFLAKTAVYARKHAYMKDTPAILCAVLSVRNVELLKEVFPLVIDNGKMLRNFVQIMRSGVVGRKSLGTASKKLVQKWLNTASDDKIMAASVGQSPSLADVIKMVHAKPSDKSREAYLGYLIGRDVEFDILPEKVKAYERWKKFSFRPVPDVPFQMLTAHELSCKQWRGIANNAPWHMTRMNLNTFQRHGVLESKDLVEKIAKRLEDAAEVKRARVFPYQLMAAYMNVNDEIPNRIKDALQNAMEVALENVPEFTGNVVVCPDLSGSMHSSVTGYRKGATSKVRCIDVAALVAAAILKKNPDATVLPFAGDVCNVKLNPRDSIMTNAKILASQPMGATNCSAPLKWLNKRKSKVDMVVYVSDNESWLDSNRWGYANGYATATMQEWAELKRRNKHVKMACIDITPHDGTQAKSREDVLNIGGFSDHVFTLLSQFSKDELSEGHWIDVINSIEISNK</sequence>
<dbReference type="Proteomes" id="UP000184510">
    <property type="component" value="Unassembled WGS sequence"/>
</dbReference>
<evidence type="ECO:0000256" key="6">
    <source>
        <dbReference type="ARBA" id="ARBA00023274"/>
    </source>
</evidence>
<dbReference type="GO" id="GO:0003723">
    <property type="term" value="F:RNA binding"/>
    <property type="evidence" value="ECO:0007669"/>
    <property type="project" value="UniProtKB-KW"/>
</dbReference>
<evidence type="ECO:0000256" key="2">
    <source>
        <dbReference type="ARBA" id="ARBA00007814"/>
    </source>
</evidence>
<keyword evidence="4" id="KW-0479">Metal-binding</keyword>
<evidence type="ECO:0000313" key="9">
    <source>
        <dbReference type="Proteomes" id="UP000184510"/>
    </source>
</evidence>
<dbReference type="GO" id="GO:0005737">
    <property type="term" value="C:cytoplasm"/>
    <property type="evidence" value="ECO:0007669"/>
    <property type="project" value="UniProtKB-SubCell"/>
</dbReference>
<dbReference type="PANTHER" id="PTHR14202">
    <property type="entry name" value="60 KDA RIBONUCLEOPROTEIN SSA/RO"/>
    <property type="match status" value="1"/>
</dbReference>
<evidence type="ECO:0000256" key="4">
    <source>
        <dbReference type="ARBA" id="ARBA00022723"/>
    </source>
</evidence>
<dbReference type="AlphaFoldDB" id="A0A1M6L2H1"/>
<comment type="subcellular location">
    <subcellularLocation>
        <location evidence="1">Cytoplasm</location>
    </subcellularLocation>
</comment>
<protein>
    <submittedName>
        <fullName evidence="8">SS-A/Ro ribonucleoprotein</fullName>
    </submittedName>
</protein>
<dbReference type="InterPro" id="IPR008858">
    <property type="entry name" value="TROVE_dom"/>
</dbReference>
<organism evidence="8 9">
    <name type="scientific">Rubritalea squalenifaciens DSM 18772</name>
    <dbReference type="NCBI Taxonomy" id="1123071"/>
    <lineage>
        <taxon>Bacteria</taxon>
        <taxon>Pseudomonadati</taxon>
        <taxon>Verrucomicrobiota</taxon>
        <taxon>Verrucomicrobiia</taxon>
        <taxon>Verrucomicrobiales</taxon>
        <taxon>Rubritaleaceae</taxon>
        <taxon>Rubritalea</taxon>
    </lineage>
</organism>
<dbReference type="SUPFAM" id="SSF140864">
    <property type="entry name" value="TROVE domain-like"/>
    <property type="match status" value="1"/>
</dbReference>
<dbReference type="PANTHER" id="PTHR14202:SF0">
    <property type="entry name" value="RNA-BINDING PROTEIN RO60"/>
    <property type="match status" value="1"/>
</dbReference>
<reference evidence="8 9" key="1">
    <citation type="submission" date="2016-11" db="EMBL/GenBank/DDBJ databases">
        <authorList>
            <person name="Jaros S."/>
            <person name="Januszkiewicz K."/>
            <person name="Wedrychowicz H."/>
        </authorList>
    </citation>
    <scope>NUCLEOTIDE SEQUENCE [LARGE SCALE GENOMIC DNA]</scope>
    <source>
        <strain evidence="8 9">DSM 18772</strain>
    </source>
</reference>
<evidence type="ECO:0000256" key="5">
    <source>
        <dbReference type="ARBA" id="ARBA00022884"/>
    </source>
</evidence>
<dbReference type="PROSITE" id="PS50988">
    <property type="entry name" value="TROVE"/>
    <property type="match status" value="1"/>
</dbReference>
<evidence type="ECO:0000313" key="8">
    <source>
        <dbReference type="EMBL" id="SHJ65420.1"/>
    </source>
</evidence>
<keyword evidence="5" id="KW-0694">RNA-binding</keyword>
<dbReference type="InterPro" id="IPR040322">
    <property type="entry name" value="TROVE2"/>
</dbReference>
<proteinExistence type="inferred from homology"/>